<proteinExistence type="inferred from homology"/>
<evidence type="ECO:0000259" key="3">
    <source>
        <dbReference type="Pfam" id="PF00561"/>
    </source>
</evidence>
<dbReference type="Proteomes" id="UP001358417">
    <property type="component" value="Unassembled WGS sequence"/>
</dbReference>
<dbReference type="InterPro" id="IPR000073">
    <property type="entry name" value="AB_hydrolase_1"/>
</dbReference>
<keyword evidence="1" id="KW-0378">Hydrolase</keyword>
<gene>
    <name evidence="4" type="ORF">LTR84_006558</name>
</gene>
<dbReference type="GeneID" id="89974730"/>
<dbReference type="AlphaFoldDB" id="A0AAV9N338"/>
<evidence type="ECO:0000256" key="1">
    <source>
        <dbReference type="ARBA" id="ARBA00022801"/>
    </source>
</evidence>
<comment type="caution">
    <text evidence="4">The sequence shown here is derived from an EMBL/GenBank/DDBJ whole genome shotgun (WGS) entry which is preliminary data.</text>
</comment>
<sequence>MAYVDTEPSAEADCKKPLLVFMHGMPMSSYIWRNIIREVQQRTRCVAPDLIGMGASQKLSIDGYGWDNNVGYLESFFDQILGVDQKVILVLHDFGSLFAFNWAHRHSHRVAGLIFMEYLYNFPDWYATNTDADFMTKLGHSTESMRKAIVDDNIFIEDFIQAQIVRNLTKEEMDHYRAPFLTAEDRISLFEFAMLMPVKDFSPVSYKAAEQDQAWLAETDLPKLYFWADPGKIEPPELAKDISSRLKNITSVGVGHAKHFLQEDHPQLIGEEIKKWLNNQGSWTQ</sequence>
<keyword evidence="5" id="KW-1185">Reference proteome</keyword>
<name>A0AAV9N338_9EURO</name>
<evidence type="ECO:0000256" key="2">
    <source>
        <dbReference type="ARBA" id="ARBA00038334"/>
    </source>
</evidence>
<dbReference type="SUPFAM" id="SSF53474">
    <property type="entry name" value="alpha/beta-Hydrolases"/>
    <property type="match status" value="1"/>
</dbReference>
<evidence type="ECO:0000313" key="5">
    <source>
        <dbReference type="Proteomes" id="UP001358417"/>
    </source>
</evidence>
<dbReference type="PANTHER" id="PTHR43329">
    <property type="entry name" value="EPOXIDE HYDROLASE"/>
    <property type="match status" value="1"/>
</dbReference>
<dbReference type="EMBL" id="JAVRRD010000025">
    <property type="protein sequence ID" value="KAK5047462.1"/>
    <property type="molecule type" value="Genomic_DNA"/>
</dbReference>
<dbReference type="GO" id="GO:0016787">
    <property type="term" value="F:hydrolase activity"/>
    <property type="evidence" value="ECO:0007669"/>
    <property type="project" value="UniProtKB-KW"/>
</dbReference>
<organism evidence="4 5">
    <name type="scientific">Exophiala bonariae</name>
    <dbReference type="NCBI Taxonomy" id="1690606"/>
    <lineage>
        <taxon>Eukaryota</taxon>
        <taxon>Fungi</taxon>
        <taxon>Dikarya</taxon>
        <taxon>Ascomycota</taxon>
        <taxon>Pezizomycotina</taxon>
        <taxon>Eurotiomycetes</taxon>
        <taxon>Chaetothyriomycetidae</taxon>
        <taxon>Chaetothyriales</taxon>
        <taxon>Herpotrichiellaceae</taxon>
        <taxon>Exophiala</taxon>
    </lineage>
</organism>
<feature type="domain" description="AB hydrolase-1" evidence="3">
    <location>
        <begin position="17"/>
        <end position="266"/>
    </location>
</feature>
<protein>
    <recommendedName>
        <fullName evidence="3">AB hydrolase-1 domain-containing protein</fullName>
    </recommendedName>
</protein>
<dbReference type="InterPro" id="IPR029058">
    <property type="entry name" value="AB_hydrolase_fold"/>
</dbReference>
<dbReference type="NCBIfam" id="NF002938">
    <property type="entry name" value="PRK03592.1"/>
    <property type="match status" value="1"/>
</dbReference>
<dbReference type="Gene3D" id="3.40.50.1820">
    <property type="entry name" value="alpha/beta hydrolase"/>
    <property type="match status" value="1"/>
</dbReference>
<evidence type="ECO:0000313" key="4">
    <source>
        <dbReference type="EMBL" id="KAK5047462.1"/>
    </source>
</evidence>
<dbReference type="RefSeq" id="XP_064703006.1">
    <property type="nucleotide sequence ID" value="XM_064850119.1"/>
</dbReference>
<dbReference type="InterPro" id="IPR000639">
    <property type="entry name" value="Epox_hydrolase-like"/>
</dbReference>
<dbReference type="Pfam" id="PF00561">
    <property type="entry name" value="Abhydrolase_1"/>
    <property type="match status" value="1"/>
</dbReference>
<accession>A0AAV9N338</accession>
<dbReference type="PRINTS" id="PR00412">
    <property type="entry name" value="EPOXHYDRLASE"/>
</dbReference>
<reference evidence="4 5" key="1">
    <citation type="submission" date="2023-08" db="EMBL/GenBank/DDBJ databases">
        <title>Black Yeasts Isolated from many extreme environments.</title>
        <authorList>
            <person name="Coleine C."/>
            <person name="Stajich J.E."/>
            <person name="Selbmann L."/>
        </authorList>
    </citation>
    <scope>NUCLEOTIDE SEQUENCE [LARGE SCALE GENOMIC DNA]</scope>
    <source>
        <strain evidence="4 5">CCFEE 5792</strain>
    </source>
</reference>
<comment type="similarity">
    <text evidence="2">Belongs to the AB hydrolase superfamily. Epoxide hydrolase family.</text>
</comment>